<keyword evidence="5" id="KW-1185">Reference proteome</keyword>
<comment type="similarity">
    <text evidence="3">Belongs to the trehalose phosphatase family.</text>
</comment>
<evidence type="ECO:0000256" key="2">
    <source>
        <dbReference type="ARBA" id="ARBA00024179"/>
    </source>
</evidence>
<gene>
    <name evidence="4" type="ORF">BSZ39_07415</name>
</gene>
<protein>
    <recommendedName>
        <fullName evidence="3">Trehalose 6-phosphate phosphatase</fullName>
        <ecNumber evidence="3">3.1.3.12</ecNumber>
    </recommendedName>
</protein>
<dbReference type="GO" id="GO:0046872">
    <property type="term" value="F:metal ion binding"/>
    <property type="evidence" value="ECO:0007669"/>
    <property type="project" value="UniProtKB-KW"/>
</dbReference>
<sequence length="269" mass="27933">MTDLAADLAQAAATDRLLLALDFDGSLAPIVPVPEDARMLPELIGTIADLSASPSVTLVLVSGRAGDSLAHCAEAPSGTRVVGSHGAQWGTIETEGGERHFVSSPLHLSETESQLLADLTRQLEDIAARHEGVHVEYKPAASVLHTRRADSDVAAAAEAALDAGPATLPGVNVLRGKAVTELSVLHTNKGEALKRLIDELDATYAIYAGDDVTDEFAFAALAAADIPTMTIKVGEGASLAPHRVAGPTELAEVLRDLAQHILGHVSQTS</sequence>
<keyword evidence="3" id="KW-0479">Metal-binding</keyword>
<dbReference type="Gene3D" id="3.40.50.1000">
    <property type="entry name" value="HAD superfamily/HAD-like"/>
    <property type="match status" value="1"/>
</dbReference>
<evidence type="ECO:0000313" key="4">
    <source>
        <dbReference type="EMBL" id="OKL53830.1"/>
    </source>
</evidence>
<dbReference type="EC" id="3.1.3.12" evidence="3"/>
<evidence type="ECO:0000313" key="5">
    <source>
        <dbReference type="Proteomes" id="UP000185628"/>
    </source>
</evidence>
<organism evidence="4 5">
    <name type="scientific">Bowdeniella nasicola</name>
    <dbReference type="NCBI Taxonomy" id="208480"/>
    <lineage>
        <taxon>Bacteria</taxon>
        <taxon>Bacillati</taxon>
        <taxon>Actinomycetota</taxon>
        <taxon>Actinomycetes</taxon>
        <taxon>Actinomycetales</taxon>
        <taxon>Actinomycetaceae</taxon>
        <taxon>Bowdeniella</taxon>
    </lineage>
</organism>
<dbReference type="AlphaFoldDB" id="A0A1Q5Q2J1"/>
<dbReference type="GO" id="GO:0005992">
    <property type="term" value="P:trehalose biosynthetic process"/>
    <property type="evidence" value="ECO:0007669"/>
    <property type="project" value="UniProtKB-UniPathway"/>
</dbReference>
<dbReference type="Pfam" id="PF02358">
    <property type="entry name" value="Trehalose_PPase"/>
    <property type="match status" value="1"/>
</dbReference>
<comment type="cofactor">
    <cofactor evidence="3">
        <name>Mg(2+)</name>
        <dbReference type="ChEBI" id="CHEBI:18420"/>
    </cofactor>
</comment>
<dbReference type="EMBL" id="MQVR01000038">
    <property type="protein sequence ID" value="OKL53830.1"/>
    <property type="molecule type" value="Genomic_DNA"/>
</dbReference>
<dbReference type="Proteomes" id="UP000185628">
    <property type="component" value="Unassembled WGS sequence"/>
</dbReference>
<evidence type="ECO:0000256" key="3">
    <source>
        <dbReference type="RuleBase" id="RU361117"/>
    </source>
</evidence>
<dbReference type="InterPro" id="IPR023214">
    <property type="entry name" value="HAD_sf"/>
</dbReference>
<dbReference type="Gene3D" id="3.30.70.1020">
    <property type="entry name" value="Trehalose-6-phosphate phosphatase related protein, domain 2"/>
    <property type="match status" value="1"/>
</dbReference>
<comment type="catalytic activity">
    <reaction evidence="3">
        <text>alpha,alpha-trehalose 6-phosphate + H2O = alpha,alpha-trehalose + phosphate</text>
        <dbReference type="Rhea" id="RHEA:23420"/>
        <dbReference type="ChEBI" id="CHEBI:15377"/>
        <dbReference type="ChEBI" id="CHEBI:16551"/>
        <dbReference type="ChEBI" id="CHEBI:43474"/>
        <dbReference type="ChEBI" id="CHEBI:58429"/>
        <dbReference type="EC" id="3.1.3.12"/>
    </reaction>
</comment>
<comment type="pathway">
    <text evidence="3">Glycan biosynthesis; trehalose biosynthesis.</text>
</comment>
<dbReference type="SUPFAM" id="SSF56784">
    <property type="entry name" value="HAD-like"/>
    <property type="match status" value="1"/>
</dbReference>
<keyword evidence="3" id="KW-0460">Magnesium</keyword>
<dbReference type="InterPro" id="IPR036412">
    <property type="entry name" value="HAD-like_sf"/>
</dbReference>
<name>A0A1Q5Q2J1_9ACTO</name>
<accession>A0A1Q5Q2J1</accession>
<dbReference type="RefSeq" id="WP_073716731.1">
    <property type="nucleotide sequence ID" value="NZ_MQVR01000038.1"/>
</dbReference>
<dbReference type="NCBIfam" id="TIGR00685">
    <property type="entry name" value="T6PP"/>
    <property type="match status" value="1"/>
</dbReference>
<keyword evidence="1 3" id="KW-0378">Hydrolase</keyword>
<proteinExistence type="inferred from homology"/>
<comment type="caution">
    <text evidence="4">The sequence shown here is derived from an EMBL/GenBank/DDBJ whole genome shotgun (WGS) entry which is preliminary data.</text>
</comment>
<dbReference type="InterPro" id="IPR003337">
    <property type="entry name" value="Trehalose_PPase"/>
</dbReference>
<dbReference type="GO" id="GO:0004805">
    <property type="term" value="F:trehalose-phosphatase activity"/>
    <property type="evidence" value="ECO:0007669"/>
    <property type="project" value="UniProtKB-EC"/>
</dbReference>
<dbReference type="PANTHER" id="PTHR43768">
    <property type="entry name" value="TREHALOSE 6-PHOSPHATE PHOSPHATASE"/>
    <property type="match status" value="1"/>
</dbReference>
<comment type="function">
    <text evidence="2 3">Removes the phosphate from trehalose 6-phosphate to produce free trehalose.</text>
</comment>
<dbReference type="OrthoDB" id="9816160at2"/>
<evidence type="ECO:0000256" key="1">
    <source>
        <dbReference type="ARBA" id="ARBA00022801"/>
    </source>
</evidence>
<dbReference type="UniPathway" id="UPA00299"/>
<dbReference type="PANTHER" id="PTHR43768:SF3">
    <property type="entry name" value="TREHALOSE 6-PHOSPHATE PHOSPHATASE"/>
    <property type="match status" value="1"/>
</dbReference>
<dbReference type="InterPro" id="IPR044651">
    <property type="entry name" value="OTSB-like"/>
</dbReference>
<reference evidence="5" key="1">
    <citation type="submission" date="2016-12" db="EMBL/GenBank/DDBJ databases">
        <authorList>
            <person name="Meng X."/>
        </authorList>
    </citation>
    <scope>NUCLEOTIDE SEQUENCE [LARGE SCALE GENOMIC DNA]</scope>
    <source>
        <strain evidence="5">DSM 19116</strain>
    </source>
</reference>